<proteinExistence type="predicted"/>
<evidence type="ECO:0000313" key="5">
    <source>
        <dbReference type="EnsemblMetazoa" id="PPA17672.1"/>
    </source>
</evidence>
<dbReference type="GO" id="GO:0031267">
    <property type="term" value="F:small GTPase binding"/>
    <property type="evidence" value="ECO:0000318"/>
    <property type="project" value="GO_Central"/>
</dbReference>
<dbReference type="SUPFAM" id="SSF47923">
    <property type="entry name" value="Ypt/Rab-GAP domain of gyp1p"/>
    <property type="match status" value="2"/>
</dbReference>
<dbReference type="InterPro" id="IPR022164">
    <property type="entry name" value="Kinesin-like"/>
</dbReference>
<keyword evidence="1" id="KW-0343">GTPase activation</keyword>
<dbReference type="Gene3D" id="2.30.29.30">
    <property type="entry name" value="Pleckstrin-homology domain (PH domain)/Phosphotyrosine-binding domain (PTB)"/>
    <property type="match status" value="1"/>
</dbReference>
<dbReference type="Gene3D" id="1.10.10.750">
    <property type="entry name" value="Ypt/Rab-GAP domain of gyp1p, domain 1"/>
    <property type="match status" value="1"/>
</dbReference>
<evidence type="ECO:0000313" key="6">
    <source>
        <dbReference type="Proteomes" id="UP000005239"/>
    </source>
</evidence>
<dbReference type="GO" id="GO:0042335">
    <property type="term" value="P:cuticle development"/>
    <property type="evidence" value="ECO:0007669"/>
    <property type="project" value="EnsemblMetazoa"/>
</dbReference>
<protein>
    <submittedName>
        <fullName evidence="5">Tbc-11</fullName>
    </submittedName>
</protein>
<evidence type="ECO:0000256" key="4">
    <source>
        <dbReference type="SAM" id="MobiDB-lite"/>
    </source>
</evidence>
<reference evidence="6" key="1">
    <citation type="journal article" date="2008" name="Nat. Genet.">
        <title>The Pristionchus pacificus genome provides a unique perspective on nematode lifestyle and parasitism.</title>
        <authorList>
            <person name="Dieterich C."/>
            <person name="Clifton S.W."/>
            <person name="Schuster L.N."/>
            <person name="Chinwalla A."/>
            <person name="Delehaunty K."/>
            <person name="Dinkelacker I."/>
            <person name="Fulton L."/>
            <person name="Fulton R."/>
            <person name="Godfrey J."/>
            <person name="Minx P."/>
            <person name="Mitreva M."/>
            <person name="Roeseler W."/>
            <person name="Tian H."/>
            <person name="Witte H."/>
            <person name="Yang S.P."/>
            <person name="Wilson R.K."/>
            <person name="Sommer R.J."/>
        </authorList>
    </citation>
    <scope>NUCLEOTIDE SEQUENCE [LARGE SCALE GENOMIC DNA]</scope>
    <source>
        <strain evidence="6">PS312</strain>
    </source>
</reference>
<feature type="compositionally biased region" description="Acidic residues" evidence="4">
    <location>
        <begin position="22"/>
        <end position="39"/>
    </location>
</feature>
<dbReference type="Gene3D" id="1.10.8.270">
    <property type="entry name" value="putative rabgap domain of human tbc1 domain family member 14 like domains"/>
    <property type="match status" value="1"/>
</dbReference>
<dbReference type="InterPro" id="IPR006020">
    <property type="entry name" value="PTB/PI_dom"/>
</dbReference>
<dbReference type="AlphaFoldDB" id="A0A2A6C5U8"/>
<feature type="region of interest" description="Disordered" evidence="4">
    <location>
        <begin position="463"/>
        <end position="497"/>
    </location>
</feature>
<dbReference type="InterPro" id="IPR050302">
    <property type="entry name" value="Rab_GAP_TBC_domain"/>
</dbReference>
<gene>
    <name evidence="5" type="primary">WBGene00107226</name>
</gene>
<reference evidence="5" key="2">
    <citation type="submission" date="2022-06" db="UniProtKB">
        <authorList>
            <consortium name="EnsemblMetazoa"/>
        </authorList>
    </citation>
    <scope>IDENTIFICATION</scope>
    <source>
        <strain evidence="5">PS312</strain>
    </source>
</reference>
<dbReference type="SUPFAM" id="SSF50729">
    <property type="entry name" value="PH domain-like"/>
    <property type="match status" value="1"/>
</dbReference>
<dbReference type="EnsemblMetazoa" id="PPA17672.1">
    <property type="protein sequence ID" value="PPA17672.1"/>
    <property type="gene ID" value="WBGene00107226"/>
</dbReference>
<dbReference type="GO" id="GO:0006403">
    <property type="term" value="P:RNA localization"/>
    <property type="evidence" value="ECO:0007669"/>
    <property type="project" value="EnsemblMetazoa"/>
</dbReference>
<evidence type="ECO:0000256" key="2">
    <source>
        <dbReference type="ARBA" id="ARBA00023054"/>
    </source>
</evidence>
<dbReference type="GO" id="GO:0005096">
    <property type="term" value="F:GTPase activator activity"/>
    <property type="evidence" value="ECO:0000318"/>
    <property type="project" value="GO_Central"/>
</dbReference>
<dbReference type="InterPro" id="IPR011993">
    <property type="entry name" value="PH-like_dom_sf"/>
</dbReference>
<dbReference type="Proteomes" id="UP000005239">
    <property type="component" value="Unassembled WGS sequence"/>
</dbReference>
<dbReference type="FunFam" id="1.10.10.750:FF:000003">
    <property type="entry name" value="GTPase activating protein (Evi5)"/>
    <property type="match status" value="1"/>
</dbReference>
<name>A0A2A6C5U8_PRIPA</name>
<keyword evidence="2 3" id="KW-0175">Coiled coil</keyword>
<evidence type="ECO:0000256" key="1">
    <source>
        <dbReference type="ARBA" id="ARBA00022468"/>
    </source>
</evidence>
<dbReference type="OrthoDB" id="295078at2759"/>
<dbReference type="SMART" id="SM00164">
    <property type="entry name" value="TBC"/>
    <property type="match status" value="1"/>
</dbReference>
<keyword evidence="6" id="KW-1185">Reference proteome</keyword>
<feature type="coiled-coil region" evidence="3">
    <location>
        <begin position="780"/>
        <end position="938"/>
    </location>
</feature>
<accession>A0A2A6C5U8</accession>
<sequence length="1059" mass="119689">MDSPSTSLSIEEAAMEMRKKDDEEEEEGGPDSDMEEEPGIDQRAHFSSRFPLSVDNFQKLLENQDSMDTCSTATPSEDTAATAAGPSNGTVVRENGSARTENGSSGPKEKRRKEPPVDELPPSVFDGVVYLGCSKMDSPSDEKEMHRLMKFLDEEKTEAAITVKLTVSRNSSGTAKLFDGSGGLLVMFPLFRVRYCVRGENGTGQSVCFALSYTHNTPNSVSAAHQCHVFRAPTAELAGRALFAFSEAFRHGMEASAVNGADPSRMECRFEAYLQILENDAPAGSSSSRFHTCPQQHSTFKMRRDLDRKVLVRIKQVTGKRLTISKCFGILIAAGRNLRQCDLQLLELEEAASAADDPTVYTIRAAWDPRGPNFTALNTETPRDTRVFITVAMDVIVCEVNEPIRFSMEAKARVFHQHERFCHGEDSAAPVVEGFFLNLSRSPDPSTGGLVFLSLDSNTERVRQQSALGRSPSKMPAQLIHPAPDDESDSDEPLLSGSGLVSQECAEDVMSAWRACMEEWRAKEDGARPDTLASLIANGVPDMLRGEVWQLLAKVHLDKELKESYQGLLEKDCLAEQVILRDIHRTFPAHEYFKASGGDGQQKLFRISKAYAIHDEEVSYCQGLSFLAASLLLHMPEDEAFCTLVKIMFDFQLRDLFKLGFDSLHLRFYQLNALIKDYESELFAHLDKLGVETHMYASQWFLTLFTAKFPLQMVFFIIDLFLSQGMPTIFHISLALLRDSKRDLLQLDFEGILKYFRVTLPRRYRTEANARSLIQRAVELKISHKKLAKYEADYVEMKEKEAEAEDPTKRLQRENDRYCKTIIRLEQENDDLAHELVTSKIELRKKLDTAEDELESSKNAVERLSRANADVMEENKNLLAEYEQLKEMCRREVERLEIEGETKERVANEYKGFFAEQAKRAEREREEFDKQKKAIMSRISSCDSCWSSVQEWEANRSPARSPQEELGISDLITRLEEREAHVRAVELELAQTKLLLVEEQCRNQDLSHQMTTSMSANGAAGMESEGKKWLKKTMASLKDVRTSLKYNERTNSAVSVNDR</sequence>
<dbReference type="Pfam" id="PF12473">
    <property type="entry name" value="DUF3694"/>
    <property type="match status" value="1"/>
</dbReference>
<feature type="region of interest" description="Disordered" evidence="4">
    <location>
        <begin position="1"/>
        <end position="49"/>
    </location>
</feature>
<dbReference type="Pfam" id="PF00566">
    <property type="entry name" value="RabGAP-TBC"/>
    <property type="match status" value="1"/>
</dbReference>
<dbReference type="Gene3D" id="1.10.472.80">
    <property type="entry name" value="Ypt/Rab-GAP domain of gyp1p, domain 3"/>
    <property type="match status" value="1"/>
</dbReference>
<feature type="region of interest" description="Disordered" evidence="4">
    <location>
        <begin position="65"/>
        <end position="123"/>
    </location>
</feature>
<feature type="compositionally biased region" description="Polar residues" evidence="4">
    <location>
        <begin position="65"/>
        <end position="90"/>
    </location>
</feature>
<dbReference type="FunFam" id="1.10.472.80:FF:000007">
    <property type="entry name" value="Rab GTPase-activating protein 1 isoform X1"/>
    <property type="match status" value="1"/>
</dbReference>
<dbReference type="PANTHER" id="PTHR47219">
    <property type="entry name" value="RAB GTPASE-ACTIVATING PROTEIN 1-LIKE"/>
    <property type="match status" value="1"/>
</dbReference>
<dbReference type="SMART" id="SM00462">
    <property type="entry name" value="PTB"/>
    <property type="match status" value="1"/>
</dbReference>
<accession>A0A8R1YFY9</accession>
<organism evidence="5 6">
    <name type="scientific">Pristionchus pacificus</name>
    <name type="common">Parasitic nematode worm</name>
    <dbReference type="NCBI Taxonomy" id="54126"/>
    <lineage>
        <taxon>Eukaryota</taxon>
        <taxon>Metazoa</taxon>
        <taxon>Ecdysozoa</taxon>
        <taxon>Nematoda</taxon>
        <taxon>Chromadorea</taxon>
        <taxon>Rhabditida</taxon>
        <taxon>Rhabditina</taxon>
        <taxon>Diplogasteromorpha</taxon>
        <taxon>Diplogasteroidea</taxon>
        <taxon>Neodiplogasteridae</taxon>
        <taxon>Pristionchus</taxon>
    </lineage>
</organism>
<evidence type="ECO:0000256" key="3">
    <source>
        <dbReference type="SAM" id="Coils"/>
    </source>
</evidence>
<dbReference type="PROSITE" id="PS01179">
    <property type="entry name" value="PID"/>
    <property type="match status" value="1"/>
</dbReference>
<dbReference type="InterPro" id="IPR035969">
    <property type="entry name" value="Rab-GAP_TBC_sf"/>
</dbReference>
<dbReference type="FunFam" id="1.10.8.270:FF:000001">
    <property type="entry name" value="TBC1 domain family member 1"/>
    <property type="match status" value="1"/>
</dbReference>
<dbReference type="PROSITE" id="PS50086">
    <property type="entry name" value="TBC_RABGAP"/>
    <property type="match status" value="1"/>
</dbReference>
<dbReference type="PANTHER" id="PTHR47219:SF9">
    <property type="entry name" value="GTPASE ACTIVATING PROTEIN AND CENTROSOME-ASSOCIATED, ISOFORM B"/>
    <property type="match status" value="1"/>
</dbReference>
<dbReference type="InterPro" id="IPR000195">
    <property type="entry name" value="Rab-GAP-TBC_dom"/>
</dbReference>